<evidence type="ECO:0000256" key="7">
    <source>
        <dbReference type="ARBA" id="ARBA00022989"/>
    </source>
</evidence>
<dbReference type="InterPro" id="IPR004485">
    <property type="entry name" value="Cobalamin_biosynth_CobD/CbiB"/>
</dbReference>
<dbReference type="EMBL" id="CP064795">
    <property type="protein sequence ID" value="QPG06222.1"/>
    <property type="molecule type" value="Genomic_DNA"/>
</dbReference>
<evidence type="ECO:0000256" key="2">
    <source>
        <dbReference type="ARBA" id="ARBA00004953"/>
    </source>
</evidence>
<dbReference type="PANTHER" id="PTHR34308:SF1">
    <property type="entry name" value="COBALAMIN BIOSYNTHESIS PROTEIN CBIB"/>
    <property type="match status" value="1"/>
</dbReference>
<dbReference type="KEGG" id="smaa:IT774_03160"/>
<comment type="subcellular location">
    <subcellularLocation>
        <location evidence="1">Cell membrane</location>
        <topology evidence="1">Multi-pass membrane protein</topology>
    </subcellularLocation>
</comment>
<evidence type="ECO:0000256" key="8">
    <source>
        <dbReference type="ARBA" id="ARBA00023136"/>
    </source>
</evidence>
<keyword evidence="5" id="KW-0169">Cobalamin biosynthesis</keyword>
<comment type="pathway">
    <text evidence="2">Cofactor biosynthesis; adenosylcobalamin biosynthesis.</text>
</comment>
<dbReference type="GO" id="GO:0009236">
    <property type="term" value="P:cobalamin biosynthetic process"/>
    <property type="evidence" value="ECO:0007669"/>
    <property type="project" value="UniProtKB-UniPathway"/>
</dbReference>
<feature type="transmembrane region" description="Helical" evidence="9">
    <location>
        <begin position="242"/>
        <end position="261"/>
    </location>
</feature>
<dbReference type="UniPathway" id="UPA00148"/>
<feature type="transmembrane region" description="Helical" evidence="9">
    <location>
        <begin position="202"/>
        <end position="222"/>
    </location>
</feature>
<keyword evidence="7 9" id="KW-1133">Transmembrane helix</keyword>
<dbReference type="GO" id="GO:0048472">
    <property type="term" value="F:threonine-phosphate decarboxylase activity"/>
    <property type="evidence" value="ECO:0007669"/>
    <property type="project" value="InterPro"/>
</dbReference>
<keyword evidence="4" id="KW-1003">Cell membrane</keyword>
<feature type="transmembrane region" description="Helical" evidence="9">
    <location>
        <begin position="155"/>
        <end position="181"/>
    </location>
</feature>
<accession>A0A7S9DY98</accession>
<evidence type="ECO:0000256" key="6">
    <source>
        <dbReference type="ARBA" id="ARBA00022692"/>
    </source>
</evidence>
<organism evidence="10 11">
    <name type="scientific">Salinimonas marina</name>
    <dbReference type="NCBI Taxonomy" id="2785918"/>
    <lineage>
        <taxon>Bacteria</taxon>
        <taxon>Pseudomonadati</taxon>
        <taxon>Pseudomonadota</taxon>
        <taxon>Gammaproteobacteria</taxon>
        <taxon>Alteromonadales</taxon>
        <taxon>Alteromonadaceae</taxon>
        <taxon>Alteromonas/Salinimonas group</taxon>
        <taxon>Salinimonas</taxon>
    </lineage>
</organism>
<evidence type="ECO:0000256" key="3">
    <source>
        <dbReference type="ARBA" id="ARBA00006263"/>
    </source>
</evidence>
<feature type="transmembrane region" description="Helical" evidence="9">
    <location>
        <begin position="58"/>
        <end position="77"/>
    </location>
</feature>
<evidence type="ECO:0000256" key="9">
    <source>
        <dbReference type="SAM" id="Phobius"/>
    </source>
</evidence>
<keyword evidence="6 9" id="KW-0812">Transmembrane</keyword>
<evidence type="ECO:0000256" key="1">
    <source>
        <dbReference type="ARBA" id="ARBA00004651"/>
    </source>
</evidence>
<gene>
    <name evidence="10" type="ORF">IT774_03160</name>
</gene>
<comment type="similarity">
    <text evidence="3">Belongs to the CobD/CbiB family.</text>
</comment>
<dbReference type="RefSeq" id="WP_195811299.1">
    <property type="nucleotide sequence ID" value="NZ_CP064795.1"/>
</dbReference>
<dbReference type="Pfam" id="PF03186">
    <property type="entry name" value="CobD_Cbib"/>
    <property type="match status" value="1"/>
</dbReference>
<evidence type="ECO:0000313" key="11">
    <source>
        <dbReference type="Proteomes" id="UP000595095"/>
    </source>
</evidence>
<sequence length="313" mass="35131">MSEPVLQSLALILVVMACDATWRWPRAYHPLTLMRQLSETMARRVRPGADYSVSQHRLSGILGAAVLLGPLLVLLALLVNMAEYPVFFEGLILLAILDFGHDRKAYRQVRSALNQEKKMLARDRLRLLVARDTDRLSPVGIAKAAIEALFLRFCYIYGAVVFWFLLAGPVAALTYRLLLMLSWQWHCRRPGFDYFVGPVQKLTRLLAIVPAWLTTFLLILVTHPIDAIQAARRSPATDSTSLLLALVGGALGFQLGGPAIYQQQKFRYPRVGGPREVRLSDVSRAKHAIDRTNLLMAILLLLTFVTCWPLGWS</sequence>
<keyword evidence="8 9" id="KW-0472">Membrane</keyword>
<dbReference type="GO" id="GO:0005886">
    <property type="term" value="C:plasma membrane"/>
    <property type="evidence" value="ECO:0007669"/>
    <property type="project" value="UniProtKB-SubCell"/>
</dbReference>
<evidence type="ECO:0000256" key="4">
    <source>
        <dbReference type="ARBA" id="ARBA00022475"/>
    </source>
</evidence>
<proteinExistence type="inferred from homology"/>
<dbReference type="AlphaFoldDB" id="A0A7S9DY98"/>
<name>A0A7S9DY98_9ALTE</name>
<evidence type="ECO:0000256" key="5">
    <source>
        <dbReference type="ARBA" id="ARBA00022573"/>
    </source>
</evidence>
<dbReference type="PANTHER" id="PTHR34308">
    <property type="entry name" value="COBALAMIN BIOSYNTHESIS PROTEIN CBIB"/>
    <property type="match status" value="1"/>
</dbReference>
<evidence type="ECO:0000313" key="10">
    <source>
        <dbReference type="EMBL" id="QPG06222.1"/>
    </source>
</evidence>
<reference evidence="10 11" key="1">
    <citation type="submission" date="2020-11" db="EMBL/GenBank/DDBJ databases">
        <title>Complete genome sequence for Salinimonas sp. strain G2-b.</title>
        <authorList>
            <person name="Park S.-J."/>
        </authorList>
    </citation>
    <scope>NUCLEOTIDE SEQUENCE [LARGE SCALE GENOMIC DNA]</scope>
    <source>
        <strain evidence="10 11">G2-b</strain>
    </source>
</reference>
<keyword evidence="11" id="KW-1185">Reference proteome</keyword>
<protein>
    <submittedName>
        <fullName evidence="10">Cobalamin biosynthesis protein</fullName>
    </submittedName>
</protein>
<dbReference type="Proteomes" id="UP000595095">
    <property type="component" value="Chromosome"/>
</dbReference>
<feature type="transmembrane region" description="Helical" evidence="9">
    <location>
        <begin position="294"/>
        <end position="312"/>
    </location>
</feature>